<dbReference type="AlphaFoldDB" id="A0A2U8WCK9"/>
<reference evidence="2" key="1">
    <citation type="submission" date="2018-05" db="EMBL/GenBank/DDBJ databases">
        <title>Complete Genome Sequence of Methylobacterium sp. 17SD2-17.</title>
        <authorList>
            <person name="Srinivasan S."/>
        </authorList>
    </citation>
    <scope>NUCLEOTIDE SEQUENCE [LARGE SCALE GENOMIC DNA]</scope>
    <source>
        <strain evidence="2">17SD2-17</strain>
    </source>
</reference>
<dbReference type="EMBL" id="CP029550">
    <property type="protein sequence ID" value="AWN43180.1"/>
    <property type="molecule type" value="Genomic_DNA"/>
</dbReference>
<dbReference type="KEGG" id="mets:DK389_25135"/>
<accession>A0A2U8WCK9</accession>
<gene>
    <name evidence="1" type="ORF">DK389_25135</name>
</gene>
<evidence type="ECO:0000313" key="2">
    <source>
        <dbReference type="Proteomes" id="UP000245926"/>
    </source>
</evidence>
<organism evidence="1 2">
    <name type="scientific">Methylobacterium durans</name>
    <dbReference type="NCBI Taxonomy" id="2202825"/>
    <lineage>
        <taxon>Bacteria</taxon>
        <taxon>Pseudomonadati</taxon>
        <taxon>Pseudomonadota</taxon>
        <taxon>Alphaproteobacteria</taxon>
        <taxon>Hyphomicrobiales</taxon>
        <taxon>Methylobacteriaceae</taxon>
        <taxon>Methylobacterium</taxon>
    </lineage>
</organism>
<proteinExistence type="predicted"/>
<keyword evidence="2" id="KW-1185">Reference proteome</keyword>
<name>A0A2U8WCK9_9HYPH</name>
<evidence type="ECO:0000313" key="1">
    <source>
        <dbReference type="EMBL" id="AWN43180.1"/>
    </source>
</evidence>
<dbReference type="OrthoDB" id="8101534at2"/>
<dbReference type="Proteomes" id="UP000245926">
    <property type="component" value="Chromosome"/>
</dbReference>
<sequence>MKRLGPFQDFAQGELRNPVIHPLASAPSSPKVGQDYTNTSTGVRYTWNGAAWRPHDAAALTDGSIPIAALATNPLSRANHTGTQTASTISDLATVVQGYSLSAFAAPTANVSCGGFKITNLADPTNAQEAATKNYVDGAVQSAAAGIDSKPSVRLVATSNITLSGLSALDGVTPVAGDRILATAQTTTSQNGVYVAASGAWTRATDADQTGEITPGAFWFVEEGTTYGKTQWRVNNTGTITLGTTAITIVQFGAAAAYTAGSNGGLQLVGNAFSVLLPSASGLQTTASGLSILLTSTSGLTYTASGLSLLLPANSGLAQSASGLTIDTTSTIATARITSGIITGDGTTVTFTITHNLNTKRIVPAFRDSSDIGVDIDWTAATVNTMTVTFGTAPANGTTYSVAITG</sequence>
<protein>
    <submittedName>
        <fullName evidence="1">Uncharacterized protein</fullName>
    </submittedName>
</protein>